<feature type="transmembrane region" description="Helical" evidence="6">
    <location>
        <begin position="31"/>
        <end position="64"/>
    </location>
</feature>
<gene>
    <name evidence="8" type="ORF">EWM64_g82</name>
</gene>
<accession>A0A4Z0AA30</accession>
<dbReference type="PROSITE" id="PS00217">
    <property type="entry name" value="SUGAR_TRANSPORT_2"/>
    <property type="match status" value="1"/>
</dbReference>
<comment type="caution">
    <text evidence="8">The sequence shown here is derived from an EMBL/GenBank/DDBJ whole genome shotgun (WGS) entry which is preliminary data.</text>
</comment>
<evidence type="ECO:0000256" key="6">
    <source>
        <dbReference type="SAM" id="Phobius"/>
    </source>
</evidence>
<feature type="transmembrane region" description="Helical" evidence="6">
    <location>
        <begin position="85"/>
        <end position="103"/>
    </location>
</feature>
<dbReference type="SUPFAM" id="SSF103473">
    <property type="entry name" value="MFS general substrate transporter"/>
    <property type="match status" value="1"/>
</dbReference>
<keyword evidence="3 6" id="KW-0812">Transmembrane</keyword>
<comment type="similarity">
    <text evidence="2">Belongs to the major facilitator superfamily. Sugar transporter (TC 2.A.1.1) family.</text>
</comment>
<evidence type="ECO:0000256" key="4">
    <source>
        <dbReference type="ARBA" id="ARBA00022989"/>
    </source>
</evidence>
<evidence type="ECO:0000256" key="3">
    <source>
        <dbReference type="ARBA" id="ARBA00022692"/>
    </source>
</evidence>
<dbReference type="Gene3D" id="1.20.1250.20">
    <property type="entry name" value="MFS general substrate transporter like domains"/>
    <property type="match status" value="1"/>
</dbReference>
<feature type="transmembrane region" description="Helical" evidence="6">
    <location>
        <begin position="109"/>
        <end position="130"/>
    </location>
</feature>
<evidence type="ECO:0000256" key="1">
    <source>
        <dbReference type="ARBA" id="ARBA00004141"/>
    </source>
</evidence>
<organism evidence="8 9">
    <name type="scientific">Hericium alpestre</name>
    <dbReference type="NCBI Taxonomy" id="135208"/>
    <lineage>
        <taxon>Eukaryota</taxon>
        <taxon>Fungi</taxon>
        <taxon>Dikarya</taxon>
        <taxon>Basidiomycota</taxon>
        <taxon>Agaricomycotina</taxon>
        <taxon>Agaricomycetes</taxon>
        <taxon>Russulales</taxon>
        <taxon>Hericiaceae</taxon>
        <taxon>Hericium</taxon>
    </lineage>
</organism>
<sequence>MPAGSFAGALLVTWLADFVGRKKITITSGWIWVIGSILQCAAMLVAGRVVSGISIGLVSAVVSIYQSEITEPAIRGRIVAVQQWSITWGILLQYFVEFGYSYIDGVASFRIPWGLQMIPAIVLSVGMLFFPENPRWHIDYDRYVLYCPFPTQY</sequence>
<keyword evidence="5 6" id="KW-0472">Membrane</keyword>
<dbReference type="GO" id="GO:0016020">
    <property type="term" value="C:membrane"/>
    <property type="evidence" value="ECO:0007669"/>
    <property type="project" value="UniProtKB-SubCell"/>
</dbReference>
<dbReference type="PANTHER" id="PTHR48022">
    <property type="entry name" value="PLASTIDIC GLUCOSE TRANSPORTER 4"/>
    <property type="match status" value="1"/>
</dbReference>
<dbReference type="InterPro" id="IPR005829">
    <property type="entry name" value="Sugar_transporter_CS"/>
</dbReference>
<evidence type="ECO:0000313" key="8">
    <source>
        <dbReference type="EMBL" id="TFY83932.1"/>
    </source>
</evidence>
<evidence type="ECO:0000256" key="5">
    <source>
        <dbReference type="ARBA" id="ARBA00023136"/>
    </source>
</evidence>
<evidence type="ECO:0000256" key="2">
    <source>
        <dbReference type="ARBA" id="ARBA00010992"/>
    </source>
</evidence>
<dbReference type="Pfam" id="PF00083">
    <property type="entry name" value="Sugar_tr"/>
    <property type="match status" value="1"/>
</dbReference>
<dbReference type="EMBL" id="SFCI01000003">
    <property type="protein sequence ID" value="TFY83932.1"/>
    <property type="molecule type" value="Genomic_DNA"/>
</dbReference>
<evidence type="ECO:0000259" key="7">
    <source>
        <dbReference type="PROSITE" id="PS50850"/>
    </source>
</evidence>
<protein>
    <recommendedName>
        <fullName evidence="7">Major facilitator superfamily (MFS) profile domain-containing protein</fullName>
    </recommendedName>
</protein>
<dbReference type="InterPro" id="IPR036259">
    <property type="entry name" value="MFS_trans_sf"/>
</dbReference>
<dbReference type="OrthoDB" id="3239357at2759"/>
<reference evidence="8 9" key="1">
    <citation type="submission" date="2019-02" db="EMBL/GenBank/DDBJ databases">
        <title>Genome sequencing of the rare red list fungi Hericium alpestre (H. flagellum).</title>
        <authorList>
            <person name="Buettner E."/>
            <person name="Kellner H."/>
        </authorList>
    </citation>
    <scope>NUCLEOTIDE SEQUENCE [LARGE SCALE GENOMIC DNA]</scope>
    <source>
        <strain evidence="8 9">DSM 108284</strain>
    </source>
</reference>
<dbReference type="Proteomes" id="UP000298061">
    <property type="component" value="Unassembled WGS sequence"/>
</dbReference>
<keyword evidence="9" id="KW-1185">Reference proteome</keyword>
<dbReference type="PROSITE" id="PS50850">
    <property type="entry name" value="MFS"/>
    <property type="match status" value="1"/>
</dbReference>
<comment type="subcellular location">
    <subcellularLocation>
        <location evidence="1">Membrane</location>
        <topology evidence="1">Multi-pass membrane protein</topology>
    </subcellularLocation>
</comment>
<dbReference type="InterPro" id="IPR050360">
    <property type="entry name" value="MFS_Sugar_Transporters"/>
</dbReference>
<evidence type="ECO:0000313" key="9">
    <source>
        <dbReference type="Proteomes" id="UP000298061"/>
    </source>
</evidence>
<dbReference type="PANTHER" id="PTHR48022:SF7">
    <property type="entry name" value="MAJOR FACILITATOR SUPERFAMILY (MFS) PROFILE DOMAIN-CONTAINING PROTEIN-RELATED"/>
    <property type="match status" value="1"/>
</dbReference>
<feature type="domain" description="Major facilitator superfamily (MFS) profile" evidence="7">
    <location>
        <begin position="1"/>
        <end position="153"/>
    </location>
</feature>
<keyword evidence="4 6" id="KW-1133">Transmembrane helix</keyword>
<dbReference type="InterPro" id="IPR020846">
    <property type="entry name" value="MFS_dom"/>
</dbReference>
<dbReference type="InterPro" id="IPR005828">
    <property type="entry name" value="MFS_sugar_transport-like"/>
</dbReference>
<dbReference type="GO" id="GO:0005351">
    <property type="term" value="F:carbohydrate:proton symporter activity"/>
    <property type="evidence" value="ECO:0007669"/>
    <property type="project" value="TreeGrafter"/>
</dbReference>
<name>A0A4Z0AA30_9AGAM</name>
<dbReference type="STRING" id="135208.A0A4Z0AA30"/>
<proteinExistence type="inferred from homology"/>
<dbReference type="AlphaFoldDB" id="A0A4Z0AA30"/>